<dbReference type="OMA" id="DDASHIY"/>
<dbReference type="Pfam" id="PF03630">
    <property type="entry name" value="Fumble"/>
    <property type="match status" value="1"/>
</dbReference>
<dbReference type="InterPro" id="IPR043129">
    <property type="entry name" value="ATPase_NBD"/>
</dbReference>
<dbReference type="Gene3D" id="3.30.420.40">
    <property type="match status" value="1"/>
</dbReference>
<keyword evidence="2" id="KW-1185">Reference proteome</keyword>
<accession>X6MPN0</accession>
<dbReference type="GO" id="GO:0004594">
    <property type="term" value="F:pantothenate kinase activity"/>
    <property type="evidence" value="ECO:0007669"/>
    <property type="project" value="TreeGrafter"/>
</dbReference>
<protein>
    <recommendedName>
        <fullName evidence="3">Pantothenate kinase</fullName>
    </recommendedName>
</protein>
<dbReference type="Gene3D" id="3.30.420.510">
    <property type="match status" value="1"/>
</dbReference>
<dbReference type="GO" id="GO:0015937">
    <property type="term" value="P:coenzyme A biosynthetic process"/>
    <property type="evidence" value="ECO:0007669"/>
    <property type="project" value="InterPro"/>
</dbReference>
<organism evidence="1 2">
    <name type="scientific">Reticulomyxa filosa</name>
    <dbReference type="NCBI Taxonomy" id="46433"/>
    <lineage>
        <taxon>Eukaryota</taxon>
        <taxon>Sar</taxon>
        <taxon>Rhizaria</taxon>
        <taxon>Retaria</taxon>
        <taxon>Foraminifera</taxon>
        <taxon>Monothalamids</taxon>
        <taxon>Reticulomyxidae</taxon>
        <taxon>Reticulomyxa</taxon>
    </lineage>
</organism>
<dbReference type="PANTHER" id="PTHR12280:SF30">
    <property type="entry name" value="FUMBLE"/>
    <property type="match status" value="1"/>
</dbReference>
<name>X6MPN0_RETFI</name>
<dbReference type="GO" id="GO:0005829">
    <property type="term" value="C:cytosol"/>
    <property type="evidence" value="ECO:0007669"/>
    <property type="project" value="TreeGrafter"/>
</dbReference>
<reference evidence="1 2" key="1">
    <citation type="journal article" date="2013" name="Curr. Biol.">
        <title>The Genome of the Foraminiferan Reticulomyxa filosa.</title>
        <authorList>
            <person name="Glockner G."/>
            <person name="Hulsmann N."/>
            <person name="Schleicher M."/>
            <person name="Noegel A.A."/>
            <person name="Eichinger L."/>
            <person name="Gallinger C."/>
            <person name="Pawlowski J."/>
            <person name="Sierra R."/>
            <person name="Euteneuer U."/>
            <person name="Pillet L."/>
            <person name="Moustafa A."/>
            <person name="Platzer M."/>
            <person name="Groth M."/>
            <person name="Szafranski K."/>
            <person name="Schliwa M."/>
        </authorList>
    </citation>
    <scope>NUCLEOTIDE SEQUENCE [LARGE SCALE GENOMIC DNA]</scope>
</reference>
<dbReference type="GO" id="GO:0005524">
    <property type="term" value="F:ATP binding"/>
    <property type="evidence" value="ECO:0007669"/>
    <property type="project" value="InterPro"/>
</dbReference>
<proteinExistence type="predicted"/>
<gene>
    <name evidence="1" type="ORF">RFI_21728</name>
</gene>
<dbReference type="OrthoDB" id="275583at2759"/>
<dbReference type="Proteomes" id="UP000023152">
    <property type="component" value="Unassembled WGS sequence"/>
</dbReference>
<dbReference type="PANTHER" id="PTHR12280">
    <property type="entry name" value="PANTOTHENATE KINASE"/>
    <property type="match status" value="1"/>
</dbReference>
<evidence type="ECO:0000313" key="1">
    <source>
        <dbReference type="EMBL" id="ETO15636.1"/>
    </source>
</evidence>
<sequence length="218" mass="24465">MSISVQPHIGGSLTKICFFEPHTSTLSNKCPLRAASDQLKATFLKSKLKYGSTGVRDTSLSLEWRNGTFHFVNFDTFRMKEAITLFQSENLIQKDEPFYATGGGAYKYASMLTEHLGVVVKKGDELQCLLRGLNFLLTYVPDECYYLLNPEKKKVNPTKVPLNILKEGSIYPYLLVNIGSGVSILRVDSPTSFERVSGTCVGGGTYWYHLLAFFIFIF</sequence>
<comment type="caution">
    <text evidence="1">The sequence shown here is derived from an EMBL/GenBank/DDBJ whole genome shotgun (WGS) entry which is preliminary data.</text>
</comment>
<evidence type="ECO:0008006" key="3">
    <source>
        <dbReference type="Google" id="ProtNLM"/>
    </source>
</evidence>
<dbReference type="SUPFAM" id="SSF53067">
    <property type="entry name" value="Actin-like ATPase domain"/>
    <property type="match status" value="2"/>
</dbReference>
<dbReference type="InterPro" id="IPR004567">
    <property type="entry name" value="Type_II_PanK"/>
</dbReference>
<feature type="non-terminal residue" evidence="1">
    <location>
        <position position="218"/>
    </location>
</feature>
<dbReference type="AlphaFoldDB" id="X6MPN0"/>
<dbReference type="EMBL" id="ASPP01018936">
    <property type="protein sequence ID" value="ETO15636.1"/>
    <property type="molecule type" value="Genomic_DNA"/>
</dbReference>
<evidence type="ECO:0000313" key="2">
    <source>
        <dbReference type="Proteomes" id="UP000023152"/>
    </source>
</evidence>
<dbReference type="GO" id="GO:0005634">
    <property type="term" value="C:nucleus"/>
    <property type="evidence" value="ECO:0007669"/>
    <property type="project" value="TreeGrafter"/>
</dbReference>